<sequence length="257" mass="27434">MAMSVECAMRSFWWDAGRPADAATEALGAVVFDLDGALADLERQGQRAAFNAAFAEHGLDIAWSEAEYARLVCIADEQRRIASELRRRGYGRVSAEIAAHVHRTKDDLFEAAVLGGDVTPRAGLDDLVNSLYFAGIPVAVVSRGARSWVMPLVRQLIGDGIAETVVTPDDLCTVAAEPDLHGQVLWELGIGPESALAVAGTGRGFRAARSAKLTTMVVTTDYSAGADYAGAVEVRTGYDGLLVGGCELMHRRAQLTR</sequence>
<dbReference type="KEGG" id="msei:MSEDJ_24270"/>
<dbReference type="Gene3D" id="1.10.150.240">
    <property type="entry name" value="Putative phosphatase, domain 2"/>
    <property type="match status" value="1"/>
</dbReference>
<dbReference type="Proteomes" id="UP000467193">
    <property type="component" value="Chromosome"/>
</dbReference>
<accession>A0A7I7QPT6</accession>
<dbReference type="PANTHER" id="PTHR42896:SF2">
    <property type="entry name" value="CBBY-LIKE PROTEIN"/>
    <property type="match status" value="1"/>
</dbReference>
<dbReference type="EMBL" id="AP022588">
    <property type="protein sequence ID" value="BBY28331.1"/>
    <property type="molecule type" value="Genomic_DNA"/>
</dbReference>
<proteinExistence type="predicted"/>
<dbReference type="InterPro" id="IPR036412">
    <property type="entry name" value="HAD-like_sf"/>
</dbReference>
<protein>
    <submittedName>
        <fullName evidence="1">Haloacid dehalogenase</fullName>
    </submittedName>
</protein>
<dbReference type="SUPFAM" id="SSF56784">
    <property type="entry name" value="HAD-like"/>
    <property type="match status" value="1"/>
</dbReference>
<evidence type="ECO:0000313" key="2">
    <source>
        <dbReference type="Proteomes" id="UP000467193"/>
    </source>
</evidence>
<dbReference type="InterPro" id="IPR041492">
    <property type="entry name" value="HAD_2"/>
</dbReference>
<dbReference type="InterPro" id="IPR044999">
    <property type="entry name" value="CbbY-like"/>
</dbReference>
<name>A0A7I7QPT6_9MYCO</name>
<gene>
    <name evidence="1" type="ORF">MSEDJ_24270</name>
</gene>
<dbReference type="Pfam" id="PF13419">
    <property type="entry name" value="HAD_2"/>
    <property type="match status" value="1"/>
</dbReference>
<dbReference type="PANTHER" id="PTHR42896">
    <property type="entry name" value="XYLULOSE-1,5-BISPHOSPHATE (XUBP) PHOSPHATASE"/>
    <property type="match status" value="1"/>
</dbReference>
<evidence type="ECO:0000313" key="1">
    <source>
        <dbReference type="EMBL" id="BBY28331.1"/>
    </source>
</evidence>
<reference evidence="1 2" key="1">
    <citation type="journal article" date="2019" name="Emerg. Microbes Infect.">
        <title>Comprehensive subspecies identification of 175 nontuberculous mycobacteria species based on 7547 genomic profiles.</title>
        <authorList>
            <person name="Matsumoto Y."/>
            <person name="Kinjo T."/>
            <person name="Motooka D."/>
            <person name="Nabeya D."/>
            <person name="Jung N."/>
            <person name="Uechi K."/>
            <person name="Horii T."/>
            <person name="Iida T."/>
            <person name="Fujita J."/>
            <person name="Nakamura S."/>
        </authorList>
    </citation>
    <scope>NUCLEOTIDE SEQUENCE [LARGE SCALE GENOMIC DNA]</scope>
    <source>
        <strain evidence="1 2">JCM 17899</strain>
    </source>
</reference>
<dbReference type="InterPro" id="IPR023214">
    <property type="entry name" value="HAD_sf"/>
</dbReference>
<dbReference type="AlphaFoldDB" id="A0A7I7QPT6"/>
<keyword evidence="2" id="KW-1185">Reference proteome</keyword>
<dbReference type="GO" id="GO:0016787">
    <property type="term" value="F:hydrolase activity"/>
    <property type="evidence" value="ECO:0007669"/>
    <property type="project" value="InterPro"/>
</dbReference>
<dbReference type="Gene3D" id="3.40.50.1000">
    <property type="entry name" value="HAD superfamily/HAD-like"/>
    <property type="match status" value="1"/>
</dbReference>
<dbReference type="InterPro" id="IPR023198">
    <property type="entry name" value="PGP-like_dom2"/>
</dbReference>
<organism evidence="1 2">
    <name type="scientific">Mycolicibacterium sediminis</name>
    <dbReference type="NCBI Taxonomy" id="1286180"/>
    <lineage>
        <taxon>Bacteria</taxon>
        <taxon>Bacillati</taxon>
        <taxon>Actinomycetota</taxon>
        <taxon>Actinomycetes</taxon>
        <taxon>Mycobacteriales</taxon>
        <taxon>Mycobacteriaceae</taxon>
        <taxon>Mycolicibacterium</taxon>
    </lineage>
</organism>